<dbReference type="SUPFAM" id="SSF53474">
    <property type="entry name" value="alpha/beta-Hydrolases"/>
    <property type="match status" value="1"/>
</dbReference>
<dbReference type="Proteomes" id="UP001054252">
    <property type="component" value="Unassembled WGS sequence"/>
</dbReference>
<dbReference type="GO" id="GO:0016747">
    <property type="term" value="F:acyltransferase activity, transferring groups other than amino-acyl groups"/>
    <property type="evidence" value="ECO:0007669"/>
    <property type="project" value="TreeGrafter"/>
</dbReference>
<evidence type="ECO:0000256" key="1">
    <source>
        <dbReference type="ARBA" id="ARBA00009431"/>
    </source>
</evidence>
<proteinExistence type="inferred from homology"/>
<protein>
    <recommendedName>
        <fullName evidence="5">Serine carboxypeptidase-like 18</fullName>
    </recommendedName>
</protein>
<dbReference type="InterPro" id="IPR001563">
    <property type="entry name" value="Peptidase_S10"/>
</dbReference>
<dbReference type="GO" id="GO:0019748">
    <property type="term" value="P:secondary metabolic process"/>
    <property type="evidence" value="ECO:0007669"/>
    <property type="project" value="TreeGrafter"/>
</dbReference>
<accession>A0AAV5K7E6</accession>
<dbReference type="Gene3D" id="3.40.50.12670">
    <property type="match status" value="1"/>
</dbReference>
<evidence type="ECO:0000313" key="4">
    <source>
        <dbReference type="Proteomes" id="UP001054252"/>
    </source>
</evidence>
<comment type="caution">
    <text evidence="3">The sequence shown here is derived from an EMBL/GenBank/DDBJ whole genome shotgun (WGS) entry which is preliminary data.</text>
</comment>
<dbReference type="Pfam" id="PF00450">
    <property type="entry name" value="Peptidase_S10"/>
    <property type="match status" value="1"/>
</dbReference>
<sequence length="454" mass="52052">MSFNSSSYLSWLSLYLLLLLVSLPTRAFSGETVNYLPGYDGELPFNLETGYISVNDSELFYYFIESQGNPEEDPLFLWLTGGPGCSTFSGIIYEVGPIEFDIENYTGGLPKLREYKYAWTKTASFIFLDAPVGTGYSYSTTQEGWYTSDSKSAEQSYQFLIKWLIEHPKYLKLQLFIGGDSYSGIIVPLVTQKIIESNPTTDEVLNSNAKIEFAHRLALISDELNESLKTSCNGSYVNVDPSNADCVVALAEYDKCIADIWTNSIIEPNCVFASPKMNLDIPRRFLKQHQDNFILSPLRIPDFWCRGFNYTLAYIWANDVAVRDALHVRPGTVDYWLRCNLTISYTKDVQSVIDVHRNLSNFGLLVLVQSGDRDMVVPFTGTQTWIKSLNLTINFDWRPWFVDGQVAGYNLQYEKNDLFWMTYATVKGAGHTAPEYYRRECFEMFKRWVHYYPL</sequence>
<dbReference type="GO" id="GO:0006508">
    <property type="term" value="P:proteolysis"/>
    <property type="evidence" value="ECO:0007669"/>
    <property type="project" value="InterPro"/>
</dbReference>
<gene>
    <name evidence="3" type="ORF">SLEP1_g30017</name>
</gene>
<dbReference type="PANTHER" id="PTHR11802">
    <property type="entry name" value="SERINE PROTEASE FAMILY S10 SERINE CARBOXYPEPTIDASE"/>
    <property type="match status" value="1"/>
</dbReference>
<evidence type="ECO:0000313" key="3">
    <source>
        <dbReference type="EMBL" id="GKV19799.1"/>
    </source>
</evidence>
<organism evidence="3 4">
    <name type="scientific">Rubroshorea leprosula</name>
    <dbReference type="NCBI Taxonomy" id="152421"/>
    <lineage>
        <taxon>Eukaryota</taxon>
        <taxon>Viridiplantae</taxon>
        <taxon>Streptophyta</taxon>
        <taxon>Embryophyta</taxon>
        <taxon>Tracheophyta</taxon>
        <taxon>Spermatophyta</taxon>
        <taxon>Magnoliopsida</taxon>
        <taxon>eudicotyledons</taxon>
        <taxon>Gunneridae</taxon>
        <taxon>Pentapetalae</taxon>
        <taxon>rosids</taxon>
        <taxon>malvids</taxon>
        <taxon>Malvales</taxon>
        <taxon>Dipterocarpaceae</taxon>
        <taxon>Rubroshorea</taxon>
    </lineage>
</organism>
<keyword evidence="2" id="KW-0732">Signal</keyword>
<feature type="signal peptide" evidence="2">
    <location>
        <begin position="1"/>
        <end position="27"/>
    </location>
</feature>
<dbReference type="FunFam" id="3.40.50.12670:FF:000002">
    <property type="entry name" value="Carboxypeptidase"/>
    <property type="match status" value="1"/>
</dbReference>
<keyword evidence="4" id="KW-1185">Reference proteome</keyword>
<reference evidence="3 4" key="1">
    <citation type="journal article" date="2021" name="Commun. Biol.">
        <title>The genome of Shorea leprosula (Dipterocarpaceae) highlights the ecological relevance of drought in aseasonal tropical rainforests.</title>
        <authorList>
            <person name="Ng K.K.S."/>
            <person name="Kobayashi M.J."/>
            <person name="Fawcett J.A."/>
            <person name="Hatakeyama M."/>
            <person name="Paape T."/>
            <person name="Ng C.H."/>
            <person name="Ang C.C."/>
            <person name="Tnah L.H."/>
            <person name="Lee C.T."/>
            <person name="Nishiyama T."/>
            <person name="Sese J."/>
            <person name="O'Brien M.J."/>
            <person name="Copetti D."/>
            <person name="Mohd Noor M.I."/>
            <person name="Ong R.C."/>
            <person name="Putra M."/>
            <person name="Sireger I.Z."/>
            <person name="Indrioko S."/>
            <person name="Kosugi Y."/>
            <person name="Izuno A."/>
            <person name="Isagi Y."/>
            <person name="Lee S.L."/>
            <person name="Shimizu K.K."/>
        </authorList>
    </citation>
    <scope>NUCLEOTIDE SEQUENCE [LARGE SCALE GENOMIC DNA]</scope>
    <source>
        <strain evidence="3">214</strain>
    </source>
</reference>
<dbReference type="InterPro" id="IPR029058">
    <property type="entry name" value="AB_hydrolase_fold"/>
</dbReference>
<dbReference type="PRINTS" id="PR00724">
    <property type="entry name" value="CRBOXYPTASEC"/>
</dbReference>
<dbReference type="EMBL" id="BPVZ01000053">
    <property type="protein sequence ID" value="GKV19799.1"/>
    <property type="molecule type" value="Genomic_DNA"/>
</dbReference>
<feature type="chain" id="PRO_5044000134" description="Serine carboxypeptidase-like 18" evidence="2">
    <location>
        <begin position="28"/>
        <end position="454"/>
    </location>
</feature>
<evidence type="ECO:0000256" key="2">
    <source>
        <dbReference type="SAM" id="SignalP"/>
    </source>
</evidence>
<name>A0AAV5K7E6_9ROSI</name>
<dbReference type="GO" id="GO:0004185">
    <property type="term" value="F:serine-type carboxypeptidase activity"/>
    <property type="evidence" value="ECO:0007669"/>
    <property type="project" value="InterPro"/>
</dbReference>
<dbReference type="Gene3D" id="3.40.50.1820">
    <property type="entry name" value="alpha/beta hydrolase"/>
    <property type="match status" value="1"/>
</dbReference>
<evidence type="ECO:0008006" key="5">
    <source>
        <dbReference type="Google" id="ProtNLM"/>
    </source>
</evidence>
<comment type="similarity">
    <text evidence="1">Belongs to the peptidase S10 family.</text>
</comment>
<dbReference type="PANTHER" id="PTHR11802:SF377">
    <property type="entry name" value="SERINE CARBOXYPEPTIDASE-LIKE 18"/>
    <property type="match status" value="1"/>
</dbReference>
<dbReference type="AlphaFoldDB" id="A0AAV5K7E6"/>